<feature type="coiled-coil region" evidence="1">
    <location>
        <begin position="21"/>
        <end position="48"/>
    </location>
</feature>
<gene>
    <name evidence="2" type="ORF">JOC74_004017</name>
</gene>
<proteinExistence type="predicted"/>
<dbReference type="InterPro" id="IPR006524">
    <property type="entry name" value="ArpU-like"/>
</dbReference>
<organism evidence="2 3">
    <name type="scientific">Bacillus capparidis</name>
    <dbReference type="NCBI Taxonomy" id="1840411"/>
    <lineage>
        <taxon>Bacteria</taxon>
        <taxon>Bacillati</taxon>
        <taxon>Bacillota</taxon>
        <taxon>Bacilli</taxon>
        <taxon>Bacillales</taxon>
        <taxon>Bacillaceae</taxon>
        <taxon>Bacillus</taxon>
    </lineage>
</organism>
<dbReference type="Proteomes" id="UP000674416">
    <property type="component" value="Unassembled WGS sequence"/>
</dbReference>
<dbReference type="NCBIfam" id="TIGR01637">
    <property type="entry name" value="phage_arpU"/>
    <property type="match status" value="1"/>
</dbReference>
<evidence type="ECO:0000313" key="2">
    <source>
        <dbReference type="EMBL" id="MBP1083489.1"/>
    </source>
</evidence>
<evidence type="ECO:0000313" key="3">
    <source>
        <dbReference type="Proteomes" id="UP000674416"/>
    </source>
</evidence>
<name>A0ABS4D1I2_9BACI</name>
<accession>A0ABS4D1I2</accession>
<comment type="caution">
    <text evidence="2">The sequence shown here is derived from an EMBL/GenBank/DDBJ whole genome shotgun (WGS) entry which is preliminary data.</text>
</comment>
<evidence type="ECO:0000256" key="1">
    <source>
        <dbReference type="SAM" id="Coils"/>
    </source>
</evidence>
<reference evidence="2 3" key="1">
    <citation type="submission" date="2021-01" db="EMBL/GenBank/DDBJ databases">
        <title>Genomic Encyclopedia of Type Strains, Phase IV (KMG-IV): sequencing the most valuable type-strain genomes for metagenomic binning, comparative biology and taxonomic classification.</title>
        <authorList>
            <person name="Goeker M."/>
        </authorList>
    </citation>
    <scope>NUCLEOTIDE SEQUENCE [LARGE SCALE GENOMIC DNA]</scope>
    <source>
        <strain evidence="2 3">DSM 103394</strain>
    </source>
</reference>
<sequence>MIVKQSSFFPDIDEKRIRSLVVQELRQYVALKVQIENLKEQKEAGTTNLFPEFRRIKINNNLKVKQVDRALNCGLDEEERKIIELKYLSLKHLNDIDIYLELGLKKGKYYEKKRAAIFRLATALGII</sequence>
<dbReference type="RefSeq" id="WP_211086266.1">
    <property type="nucleotide sequence ID" value="NZ_JAFDST010000006.1"/>
</dbReference>
<dbReference type="EMBL" id="JAFDST010000006">
    <property type="protein sequence ID" value="MBP1083489.1"/>
    <property type="molecule type" value="Genomic_DNA"/>
</dbReference>
<keyword evidence="1" id="KW-0175">Coiled coil</keyword>
<protein>
    <submittedName>
        <fullName evidence="2">ArpU family phage transcriptional regulator</fullName>
    </submittedName>
</protein>
<keyword evidence="3" id="KW-1185">Reference proteome</keyword>